<keyword evidence="2" id="KW-1185">Reference proteome</keyword>
<protein>
    <submittedName>
        <fullName evidence="1">Uncharacterized protein</fullName>
    </submittedName>
</protein>
<accession>A0A1H2Q9S3</accession>
<sequence length="120" mass="13645">MQFYKWGDAVPEHALNEWHMLSDQIKNADGVLPVVWLDDLLRQQLGELYARLPTHFSVAAFLFRARSHAPRPNSLSRSAWECRPDALRRGARRDRALAGRLDLAAGMRSVPATLPRGAWE</sequence>
<dbReference type="AlphaFoldDB" id="A0A1H2Q9S3"/>
<name>A0A1H2Q9S3_THIRO</name>
<organism evidence="1 2">
    <name type="scientific">Thiocapsa roseopersicina</name>
    <dbReference type="NCBI Taxonomy" id="1058"/>
    <lineage>
        <taxon>Bacteria</taxon>
        <taxon>Pseudomonadati</taxon>
        <taxon>Pseudomonadota</taxon>
        <taxon>Gammaproteobacteria</taxon>
        <taxon>Chromatiales</taxon>
        <taxon>Chromatiaceae</taxon>
        <taxon>Thiocapsa</taxon>
    </lineage>
</organism>
<dbReference type="Proteomes" id="UP000198816">
    <property type="component" value="Unassembled WGS sequence"/>
</dbReference>
<reference evidence="2" key="1">
    <citation type="submission" date="2016-10" db="EMBL/GenBank/DDBJ databases">
        <authorList>
            <person name="Varghese N."/>
            <person name="Submissions S."/>
        </authorList>
    </citation>
    <scope>NUCLEOTIDE SEQUENCE [LARGE SCALE GENOMIC DNA]</scope>
    <source>
        <strain evidence="2">DSM 217</strain>
    </source>
</reference>
<evidence type="ECO:0000313" key="1">
    <source>
        <dbReference type="EMBL" id="SDW03943.1"/>
    </source>
</evidence>
<dbReference type="EMBL" id="FNNZ01000001">
    <property type="protein sequence ID" value="SDW03943.1"/>
    <property type="molecule type" value="Genomic_DNA"/>
</dbReference>
<evidence type="ECO:0000313" key="2">
    <source>
        <dbReference type="Proteomes" id="UP000198816"/>
    </source>
</evidence>
<gene>
    <name evidence="1" type="ORF">SAMN05421783_101183</name>
</gene>
<proteinExistence type="predicted"/>